<dbReference type="AlphaFoldDB" id="A0AB37I172"/>
<dbReference type="Pfam" id="PF13155">
    <property type="entry name" value="Toprim_2"/>
    <property type="match status" value="1"/>
</dbReference>
<organism evidence="2 3">
    <name type="scientific">Enterococcus faecium</name>
    <name type="common">Streptococcus faecium</name>
    <dbReference type="NCBI Taxonomy" id="1352"/>
    <lineage>
        <taxon>Bacteria</taxon>
        <taxon>Bacillati</taxon>
        <taxon>Bacillota</taxon>
        <taxon>Bacilli</taxon>
        <taxon>Lactobacillales</taxon>
        <taxon>Enterococcaceae</taxon>
        <taxon>Enterococcus</taxon>
    </lineage>
</organism>
<reference evidence="2 3" key="1">
    <citation type="submission" date="2017-12" db="EMBL/GenBank/DDBJ databases">
        <title>A pool of 800 enterococci isolated from chicken carcass rinse samples from New Zealand.</title>
        <authorList>
            <person name="Zhang J."/>
            <person name="Rogers L."/>
            <person name="Midwinter A."/>
            <person name="French N."/>
        </authorList>
    </citation>
    <scope>NUCLEOTIDE SEQUENCE [LARGE SCALE GENOMIC DNA]</scope>
    <source>
        <strain evidence="2 3">EN697</strain>
    </source>
</reference>
<feature type="domain" description="DUF3991" evidence="1">
    <location>
        <begin position="144"/>
        <end position="199"/>
    </location>
</feature>
<name>A0AB37I172_ENTFC</name>
<sequence length="390" mass="45749">MPSAIDVFTEKQIAYARRTNMFKYMLARGEDFDVVSSKFVEHTVHDSLRANIKTGVVNWYSRGLTSWNNSIDFAMQFFNEPYEQVVQSLLDFQKYQRVQQRFNQKWNEQEKTIAKNKKPDFSLEKLTETGNYDTNQLSEKGRKYLKSRFLSEEIINMLAQRKLISSDNRNNIIFRFSGLDYGNFGKPVGADVQGTYERPLEKRINYNNPYKLELERKYFKGVALNSQDNYGFLFGCECSYKQDVTLYVTESPIESMSLYELTKDSLPDNSWFLSLSGLKEETMWATVNKLQDYLLAPRVQVVLALNNDTRGRECIEKIHQDYLKKKEDSQFDERVKLALFLPDLENGDWNEILELKETGQLASRQEKLKEKHLAQALWTEKIRQQMEASV</sequence>
<accession>A0AB37I172</accession>
<evidence type="ECO:0000259" key="1">
    <source>
        <dbReference type="Pfam" id="PF13154"/>
    </source>
</evidence>
<dbReference type="Pfam" id="PF13154">
    <property type="entry name" value="DUF3991"/>
    <property type="match status" value="1"/>
</dbReference>
<dbReference type="InterPro" id="IPR025054">
    <property type="entry name" value="DUF3991"/>
</dbReference>
<evidence type="ECO:0000313" key="3">
    <source>
        <dbReference type="Proteomes" id="UP000289562"/>
    </source>
</evidence>
<protein>
    <recommendedName>
        <fullName evidence="1">DUF3991 domain-containing protein</fullName>
    </recommendedName>
</protein>
<proteinExistence type="predicted"/>
<evidence type="ECO:0000313" key="2">
    <source>
        <dbReference type="EMBL" id="RXU87385.1"/>
    </source>
</evidence>
<dbReference type="RefSeq" id="WP_104889500.1">
    <property type="nucleotide sequence ID" value="NZ_JAKJOI010000040.1"/>
</dbReference>
<comment type="caution">
    <text evidence="2">The sequence shown here is derived from an EMBL/GenBank/DDBJ whole genome shotgun (WGS) entry which is preliminary data.</text>
</comment>
<dbReference type="Proteomes" id="UP000289562">
    <property type="component" value="Unassembled WGS sequence"/>
</dbReference>
<dbReference type="Gene3D" id="3.40.1360.10">
    <property type="match status" value="1"/>
</dbReference>
<gene>
    <name evidence="2" type="ORF">CYQ77_08610</name>
</gene>
<dbReference type="EMBL" id="PJVH01000024">
    <property type="protein sequence ID" value="RXU87385.1"/>
    <property type="molecule type" value="Genomic_DNA"/>
</dbReference>